<evidence type="ECO:0000256" key="4">
    <source>
        <dbReference type="NCBIfam" id="TIGR00152"/>
    </source>
</evidence>
<dbReference type="EMBL" id="DXES01000168">
    <property type="protein sequence ID" value="HIX66147.1"/>
    <property type="molecule type" value="Genomic_DNA"/>
</dbReference>
<keyword evidence="3 6" id="KW-0808">Transferase</keyword>
<dbReference type="EC" id="2.7.1.24" evidence="3 4"/>
<sequence length="241" mass="27209">MKRQGTVIVGLTGQTGAGKSTLSRMFADRGAAVIDADQVARETMEHKLVLADLVLAFSTEVINPDATLNRKRLAQICFGDRQKLRRLNEVVYPYIVREIEDRIDRAAKAGARMVLLDAPTLYESGLDKRCDRVVAVLADREVRRQRILQRDRLTPEEADLRINAQHDDGFYRSRADDILENNDGQDSLRLAFLEVYDRLERLPQQPEPDQQPQQEAPPPQQEPEPQAAAGALEELEGQPDE</sequence>
<dbReference type="InterPro" id="IPR001977">
    <property type="entry name" value="Depp_CoAkinase"/>
</dbReference>
<evidence type="ECO:0000256" key="2">
    <source>
        <dbReference type="ARBA" id="ARBA00022840"/>
    </source>
</evidence>
<reference evidence="6" key="2">
    <citation type="submission" date="2021-04" db="EMBL/GenBank/DDBJ databases">
        <authorList>
            <person name="Gilroy R."/>
        </authorList>
    </citation>
    <scope>NUCLEOTIDE SEQUENCE</scope>
    <source>
        <strain evidence="6">CHK188-5543</strain>
    </source>
</reference>
<dbReference type="Pfam" id="PF01121">
    <property type="entry name" value="CoaE"/>
    <property type="match status" value="1"/>
</dbReference>
<keyword evidence="1 3" id="KW-0547">Nucleotide-binding</keyword>
<comment type="function">
    <text evidence="3">Catalyzes the phosphorylation of the 3'-hydroxyl group of dephosphocoenzyme A to form coenzyme A.</text>
</comment>
<evidence type="ECO:0000256" key="1">
    <source>
        <dbReference type="ARBA" id="ARBA00022741"/>
    </source>
</evidence>
<dbReference type="InterPro" id="IPR027417">
    <property type="entry name" value="P-loop_NTPase"/>
</dbReference>
<feature type="compositionally biased region" description="Low complexity" evidence="5">
    <location>
        <begin position="223"/>
        <end position="232"/>
    </location>
</feature>
<dbReference type="CDD" id="cd02022">
    <property type="entry name" value="DPCK"/>
    <property type="match status" value="1"/>
</dbReference>
<comment type="similarity">
    <text evidence="3">Belongs to the CoaE family.</text>
</comment>
<feature type="binding site" evidence="3">
    <location>
        <begin position="16"/>
        <end position="21"/>
    </location>
    <ligand>
        <name>ATP</name>
        <dbReference type="ChEBI" id="CHEBI:30616"/>
    </ligand>
</feature>
<dbReference type="Proteomes" id="UP000886800">
    <property type="component" value="Unassembled WGS sequence"/>
</dbReference>
<comment type="caution">
    <text evidence="6">The sequence shown here is derived from an EMBL/GenBank/DDBJ whole genome shotgun (WGS) entry which is preliminary data.</text>
</comment>
<dbReference type="PANTHER" id="PTHR10695">
    <property type="entry name" value="DEPHOSPHO-COA KINASE-RELATED"/>
    <property type="match status" value="1"/>
</dbReference>
<accession>A0A9D2B8H0</accession>
<keyword evidence="3 6" id="KW-0418">Kinase</keyword>
<keyword evidence="3" id="KW-0173">Coenzyme A biosynthesis</keyword>
<keyword evidence="3" id="KW-0963">Cytoplasm</keyword>
<dbReference type="PROSITE" id="PS51219">
    <property type="entry name" value="DPCK"/>
    <property type="match status" value="1"/>
</dbReference>
<proteinExistence type="inferred from homology"/>
<protein>
    <recommendedName>
        <fullName evidence="3 4">Dephospho-CoA kinase</fullName>
        <ecNumber evidence="3 4">2.7.1.24</ecNumber>
    </recommendedName>
    <alternativeName>
        <fullName evidence="3">Dephosphocoenzyme A kinase</fullName>
    </alternativeName>
</protein>
<feature type="compositionally biased region" description="Low complexity" evidence="5">
    <location>
        <begin position="203"/>
        <end position="214"/>
    </location>
</feature>
<evidence type="ECO:0000313" key="7">
    <source>
        <dbReference type="Proteomes" id="UP000886800"/>
    </source>
</evidence>
<organism evidence="6 7">
    <name type="scientific">Candidatus Anaerotruncus excrementipullorum</name>
    <dbReference type="NCBI Taxonomy" id="2838465"/>
    <lineage>
        <taxon>Bacteria</taxon>
        <taxon>Bacillati</taxon>
        <taxon>Bacillota</taxon>
        <taxon>Clostridia</taxon>
        <taxon>Eubacteriales</taxon>
        <taxon>Oscillospiraceae</taxon>
        <taxon>Anaerotruncus</taxon>
    </lineage>
</organism>
<dbReference type="AlphaFoldDB" id="A0A9D2B8H0"/>
<feature type="region of interest" description="Disordered" evidence="5">
    <location>
        <begin position="199"/>
        <end position="241"/>
    </location>
</feature>
<dbReference type="PANTHER" id="PTHR10695:SF46">
    <property type="entry name" value="BIFUNCTIONAL COENZYME A SYNTHASE-RELATED"/>
    <property type="match status" value="1"/>
</dbReference>
<evidence type="ECO:0000256" key="5">
    <source>
        <dbReference type="SAM" id="MobiDB-lite"/>
    </source>
</evidence>
<dbReference type="Gene3D" id="3.40.50.300">
    <property type="entry name" value="P-loop containing nucleotide triphosphate hydrolases"/>
    <property type="match status" value="1"/>
</dbReference>
<evidence type="ECO:0000256" key="3">
    <source>
        <dbReference type="HAMAP-Rule" id="MF_00376"/>
    </source>
</evidence>
<gene>
    <name evidence="3 6" type="primary">coaE</name>
    <name evidence="6" type="ORF">H9736_07855</name>
</gene>
<dbReference type="GO" id="GO:0005524">
    <property type="term" value="F:ATP binding"/>
    <property type="evidence" value="ECO:0007669"/>
    <property type="project" value="UniProtKB-UniRule"/>
</dbReference>
<name>A0A9D2B8H0_9FIRM</name>
<dbReference type="GO" id="GO:0015937">
    <property type="term" value="P:coenzyme A biosynthetic process"/>
    <property type="evidence" value="ECO:0007669"/>
    <property type="project" value="UniProtKB-UniRule"/>
</dbReference>
<keyword evidence="2 3" id="KW-0067">ATP-binding</keyword>
<reference evidence="6" key="1">
    <citation type="journal article" date="2021" name="PeerJ">
        <title>Extensive microbial diversity within the chicken gut microbiome revealed by metagenomics and culture.</title>
        <authorList>
            <person name="Gilroy R."/>
            <person name="Ravi A."/>
            <person name="Getino M."/>
            <person name="Pursley I."/>
            <person name="Horton D.L."/>
            <person name="Alikhan N.F."/>
            <person name="Baker D."/>
            <person name="Gharbi K."/>
            <person name="Hall N."/>
            <person name="Watson M."/>
            <person name="Adriaenssens E.M."/>
            <person name="Foster-Nyarko E."/>
            <person name="Jarju S."/>
            <person name="Secka A."/>
            <person name="Antonio M."/>
            <person name="Oren A."/>
            <person name="Chaudhuri R.R."/>
            <person name="La Ragione R."/>
            <person name="Hildebrand F."/>
            <person name="Pallen M.J."/>
        </authorList>
    </citation>
    <scope>NUCLEOTIDE SEQUENCE</scope>
    <source>
        <strain evidence="6">CHK188-5543</strain>
    </source>
</reference>
<comment type="catalytic activity">
    <reaction evidence="3">
        <text>3'-dephospho-CoA + ATP = ADP + CoA + H(+)</text>
        <dbReference type="Rhea" id="RHEA:18245"/>
        <dbReference type="ChEBI" id="CHEBI:15378"/>
        <dbReference type="ChEBI" id="CHEBI:30616"/>
        <dbReference type="ChEBI" id="CHEBI:57287"/>
        <dbReference type="ChEBI" id="CHEBI:57328"/>
        <dbReference type="ChEBI" id="CHEBI:456216"/>
        <dbReference type="EC" id="2.7.1.24"/>
    </reaction>
</comment>
<dbReference type="SUPFAM" id="SSF52540">
    <property type="entry name" value="P-loop containing nucleoside triphosphate hydrolases"/>
    <property type="match status" value="1"/>
</dbReference>
<comment type="subcellular location">
    <subcellularLocation>
        <location evidence="3">Cytoplasm</location>
    </subcellularLocation>
</comment>
<dbReference type="GO" id="GO:0004140">
    <property type="term" value="F:dephospho-CoA kinase activity"/>
    <property type="evidence" value="ECO:0007669"/>
    <property type="project" value="UniProtKB-UniRule"/>
</dbReference>
<dbReference type="NCBIfam" id="TIGR00152">
    <property type="entry name" value="dephospho-CoA kinase"/>
    <property type="match status" value="1"/>
</dbReference>
<dbReference type="GO" id="GO:0005737">
    <property type="term" value="C:cytoplasm"/>
    <property type="evidence" value="ECO:0007669"/>
    <property type="project" value="UniProtKB-SubCell"/>
</dbReference>
<evidence type="ECO:0000313" key="6">
    <source>
        <dbReference type="EMBL" id="HIX66147.1"/>
    </source>
</evidence>
<comment type="pathway">
    <text evidence="3">Cofactor biosynthesis; coenzyme A biosynthesis; CoA from (R)-pantothenate: step 5/5.</text>
</comment>
<dbReference type="HAMAP" id="MF_00376">
    <property type="entry name" value="Dephospho_CoA_kinase"/>
    <property type="match status" value="1"/>
</dbReference>